<keyword evidence="4 6" id="KW-0472">Membrane</keyword>
<dbReference type="AlphaFoldDB" id="A0A0A1STH9"/>
<dbReference type="PANTHER" id="PTHR13315">
    <property type="entry name" value="METALLO PHOSPHOESTERASE RELATED"/>
    <property type="match status" value="1"/>
</dbReference>
<dbReference type="GO" id="GO:0005783">
    <property type="term" value="C:endoplasmic reticulum"/>
    <property type="evidence" value="ECO:0007669"/>
    <property type="project" value="TreeGrafter"/>
</dbReference>
<dbReference type="InterPro" id="IPR029052">
    <property type="entry name" value="Metallo-depent_PP-like"/>
</dbReference>
<feature type="region of interest" description="Disordered" evidence="5">
    <location>
        <begin position="368"/>
        <end position="391"/>
    </location>
</feature>
<keyword evidence="2 6" id="KW-0812">Transmembrane</keyword>
<name>A0A0A1STH9_9HYPO</name>
<dbReference type="GO" id="GO:0016787">
    <property type="term" value="F:hydrolase activity"/>
    <property type="evidence" value="ECO:0007669"/>
    <property type="project" value="InterPro"/>
</dbReference>
<dbReference type="InterPro" id="IPR004843">
    <property type="entry name" value="Calcineurin-like_PHP"/>
</dbReference>
<dbReference type="OrthoDB" id="5977743at2759"/>
<evidence type="ECO:0000256" key="4">
    <source>
        <dbReference type="ARBA" id="ARBA00023136"/>
    </source>
</evidence>
<evidence type="ECO:0000256" key="2">
    <source>
        <dbReference type="ARBA" id="ARBA00022692"/>
    </source>
</evidence>
<dbReference type="STRING" id="1531966.A0A0A1STH9"/>
<dbReference type="Pfam" id="PF00149">
    <property type="entry name" value="Metallophos"/>
    <property type="match status" value="1"/>
</dbReference>
<evidence type="ECO:0000313" key="9">
    <source>
        <dbReference type="Proteomes" id="UP000039046"/>
    </source>
</evidence>
<dbReference type="PANTHER" id="PTHR13315:SF4">
    <property type="entry name" value="METALLOPHOSPHOESTERASE, ISOFORM E"/>
    <property type="match status" value="1"/>
</dbReference>
<feature type="region of interest" description="Disordered" evidence="5">
    <location>
        <begin position="545"/>
        <end position="598"/>
    </location>
</feature>
<reference evidence="8 9" key="1">
    <citation type="journal article" date="2015" name="Genome Announc.">
        <title>Draft Genome Sequence and Gene Annotation of the Entomopathogenic Fungus Verticillium hemipterigenum.</title>
        <authorList>
            <person name="Horn F."/>
            <person name="Habel A."/>
            <person name="Scharf D.H."/>
            <person name="Dworschak J."/>
            <person name="Brakhage A.A."/>
            <person name="Guthke R."/>
            <person name="Hertweck C."/>
            <person name="Linde J."/>
        </authorList>
    </citation>
    <scope>NUCLEOTIDE SEQUENCE [LARGE SCALE GENOMIC DNA]</scope>
</reference>
<dbReference type="InterPro" id="IPR033308">
    <property type="entry name" value="PGAP5/Cdc1/Ted1"/>
</dbReference>
<keyword evidence="3 6" id="KW-1133">Transmembrane helix</keyword>
<organism evidence="8 9">
    <name type="scientific">[Torrubiella] hemipterigena</name>
    <dbReference type="NCBI Taxonomy" id="1531966"/>
    <lineage>
        <taxon>Eukaryota</taxon>
        <taxon>Fungi</taxon>
        <taxon>Dikarya</taxon>
        <taxon>Ascomycota</taxon>
        <taxon>Pezizomycotina</taxon>
        <taxon>Sordariomycetes</taxon>
        <taxon>Hypocreomycetidae</taxon>
        <taxon>Hypocreales</taxon>
        <taxon>Clavicipitaceae</taxon>
        <taxon>Clavicipitaceae incertae sedis</taxon>
        <taxon>'Torrubiella' clade</taxon>
    </lineage>
</organism>
<feature type="compositionally biased region" description="Polar residues" evidence="5">
    <location>
        <begin position="556"/>
        <end position="581"/>
    </location>
</feature>
<evidence type="ECO:0000256" key="5">
    <source>
        <dbReference type="SAM" id="MobiDB-lite"/>
    </source>
</evidence>
<evidence type="ECO:0000256" key="3">
    <source>
        <dbReference type="ARBA" id="ARBA00022989"/>
    </source>
</evidence>
<feature type="domain" description="Calcineurin-like phosphoesterase" evidence="7">
    <location>
        <begin position="104"/>
        <end position="367"/>
    </location>
</feature>
<feature type="transmembrane region" description="Helical" evidence="6">
    <location>
        <begin position="49"/>
        <end position="67"/>
    </location>
</feature>
<comment type="subcellular location">
    <subcellularLocation>
        <location evidence="1">Membrane</location>
        <topology evidence="1">Multi-pass membrane protein</topology>
    </subcellularLocation>
</comment>
<evidence type="ECO:0000256" key="6">
    <source>
        <dbReference type="SAM" id="Phobius"/>
    </source>
</evidence>
<keyword evidence="9" id="KW-1185">Reference proteome</keyword>
<gene>
    <name evidence="8" type="ORF">VHEMI03763</name>
</gene>
<accession>A0A0A1STH9</accession>
<sequence>MSSGDLERKLKLAGARLGQRSWTWANGPGRRLAATLLHHIRRNLSARRLLSFPHFLFGCWVIILLWGETWVFESKVQRCEWKNWEQWPKGAQPHHLILIADPQITDPHSYPGRPWPLSSLTVTITDNYLRRGYKALQSKLQPDSLFFLGDLFDGGREWKTAHGDFVDPKWGYDRSATEKAWVKTWHRRYGEDYWIREYQRFASIYFDNWKDGGSSTRPWQRGKKLVASLPGNHDIGFGAQIQVAVRDRFEAHFGDVNRVDIIGNHSIVSVDTVSLSADTSTYKDSKDLEPIYGPVNKFLRDVKATKRKMVQEELQVWHDIDRDMRFDHKVENTEDVENSRWLRDPGEDAPDLPTLLLTHVPLYRKPGTPCGPMREHWPPTKPPKGQTGPVIPDNRNAITVTAGYQYQNVLNPEDSVKLLKSIGNVVHAFSGDDHDYCELEHDSSQENVREITVKSISMAMGVPTPGFLMVSMYNPIDAHGKPISGAPKKTLQTHLCLLPNQFHTYMTYIFLGIFTLGLLAARVLLMPILHLTPFALEPEQNSPLPMYKDKMDPPLSNGSHSYQSSARRMSVTATSSSNGSARWSSKKNRKGGRGWGWTGDNAGPRINLDNDFYDGGKTWKTGKGRQAIGVLGRELWTTTWRTSWLVVLYWVYLTRKG</sequence>
<dbReference type="SUPFAM" id="SSF56300">
    <property type="entry name" value="Metallo-dependent phosphatases"/>
    <property type="match status" value="1"/>
</dbReference>
<protein>
    <recommendedName>
        <fullName evidence="7">Calcineurin-like phosphoesterase domain-containing protein</fullName>
    </recommendedName>
</protein>
<feature type="transmembrane region" description="Helical" evidence="6">
    <location>
        <begin position="505"/>
        <end position="525"/>
    </location>
</feature>
<dbReference type="GO" id="GO:0006506">
    <property type="term" value="P:GPI anchor biosynthetic process"/>
    <property type="evidence" value="ECO:0007669"/>
    <property type="project" value="InterPro"/>
</dbReference>
<proteinExistence type="predicted"/>
<dbReference type="Proteomes" id="UP000039046">
    <property type="component" value="Unassembled WGS sequence"/>
</dbReference>
<evidence type="ECO:0000256" key="1">
    <source>
        <dbReference type="ARBA" id="ARBA00004141"/>
    </source>
</evidence>
<dbReference type="EMBL" id="CDHN01000002">
    <property type="protein sequence ID" value="CEJ85412.1"/>
    <property type="molecule type" value="Genomic_DNA"/>
</dbReference>
<dbReference type="HOGENOM" id="CLU_011607_2_1_1"/>
<evidence type="ECO:0000313" key="8">
    <source>
        <dbReference type="EMBL" id="CEJ85412.1"/>
    </source>
</evidence>
<dbReference type="GO" id="GO:0016020">
    <property type="term" value="C:membrane"/>
    <property type="evidence" value="ECO:0007669"/>
    <property type="project" value="UniProtKB-SubCell"/>
</dbReference>
<evidence type="ECO:0000259" key="7">
    <source>
        <dbReference type="Pfam" id="PF00149"/>
    </source>
</evidence>